<evidence type="ECO:0000256" key="1">
    <source>
        <dbReference type="ARBA" id="ARBA00007867"/>
    </source>
</evidence>
<evidence type="ECO:0000256" key="2">
    <source>
        <dbReference type="ARBA" id="ARBA00022679"/>
    </source>
</evidence>
<dbReference type="GO" id="GO:0008168">
    <property type="term" value="F:methyltransferase activity"/>
    <property type="evidence" value="ECO:0007669"/>
    <property type="project" value="UniProtKB-KW"/>
</dbReference>
<keyword evidence="3 4" id="KW-0620">Polyamine biosynthesis</keyword>
<keyword evidence="7" id="KW-1185">Reference proteome</keyword>
<feature type="active site" description="Proton acceptor" evidence="4">
    <location>
        <position position="138"/>
    </location>
</feature>
<dbReference type="GO" id="GO:0032259">
    <property type="term" value="P:methylation"/>
    <property type="evidence" value="ECO:0007669"/>
    <property type="project" value="UniProtKB-KW"/>
</dbReference>
<dbReference type="InterPro" id="IPR029063">
    <property type="entry name" value="SAM-dependent_MTases_sf"/>
</dbReference>
<evidence type="ECO:0000313" key="7">
    <source>
        <dbReference type="Proteomes" id="UP000703674"/>
    </source>
</evidence>
<dbReference type="Pfam" id="PF01564">
    <property type="entry name" value="Spermine_synth"/>
    <property type="match status" value="1"/>
</dbReference>
<comment type="caution">
    <text evidence="6">The sequence shown here is derived from an EMBL/GenBank/DDBJ whole genome shotgun (WGS) entry which is preliminary data.</text>
</comment>
<dbReference type="SUPFAM" id="SSF53335">
    <property type="entry name" value="S-adenosyl-L-methionine-dependent methyltransferases"/>
    <property type="match status" value="1"/>
</dbReference>
<comment type="similarity">
    <text evidence="1">Belongs to the spermidine/spermine synthase family.</text>
</comment>
<evidence type="ECO:0000259" key="5">
    <source>
        <dbReference type="PROSITE" id="PS51006"/>
    </source>
</evidence>
<dbReference type="InterPro" id="IPR030374">
    <property type="entry name" value="PABS"/>
</dbReference>
<evidence type="ECO:0000256" key="4">
    <source>
        <dbReference type="PROSITE-ProRule" id="PRU00354"/>
    </source>
</evidence>
<feature type="domain" description="PABS" evidence="5">
    <location>
        <begin position="1"/>
        <end position="148"/>
    </location>
</feature>
<reference evidence="6 7" key="1">
    <citation type="submission" date="2020-03" db="EMBL/GenBank/DDBJ databases">
        <title>Salinimicrobium sp. nov, isolated from SCS.</title>
        <authorList>
            <person name="Cao W.R."/>
        </authorList>
    </citation>
    <scope>NUCLEOTIDE SEQUENCE [LARGE SCALE GENOMIC DNA]</scope>
    <source>
        <strain evidence="7">J15B91</strain>
    </source>
</reference>
<feature type="non-terminal residue" evidence="6">
    <location>
        <position position="148"/>
    </location>
</feature>
<organism evidence="6 7">
    <name type="scientific">Salinimicrobium oceani</name>
    <dbReference type="NCBI Taxonomy" id="2722702"/>
    <lineage>
        <taxon>Bacteria</taxon>
        <taxon>Pseudomonadati</taxon>
        <taxon>Bacteroidota</taxon>
        <taxon>Flavobacteriia</taxon>
        <taxon>Flavobacteriales</taxon>
        <taxon>Flavobacteriaceae</taxon>
        <taxon>Salinimicrobium</taxon>
    </lineage>
</organism>
<keyword evidence="2 4" id="KW-0808">Transferase</keyword>
<proteinExistence type="inferred from homology"/>
<evidence type="ECO:0000256" key="3">
    <source>
        <dbReference type="ARBA" id="ARBA00023115"/>
    </source>
</evidence>
<accession>A0ABX1D2M6</accession>
<dbReference type="RefSeq" id="WP_168139576.1">
    <property type="nucleotide sequence ID" value="NZ_JAAVJR010000420.1"/>
</dbReference>
<gene>
    <name evidence="6" type="ORF">HC175_17495</name>
</gene>
<sequence length="148" mass="16565">MKKPFSYLWPLTKTYDSQFSGKLEVTWINGRKVLDSKNANYSYGALHEVLDRGLANIHADRATSVLLLGLGGGSAISLLRKKYGYYGKITAVEIDQTIIDISRKEFGIEEHHPLELICADAEAYVKSQSNKFGLIIVDIFLDLTVPEQ</sequence>
<keyword evidence="6" id="KW-0489">Methyltransferase</keyword>
<dbReference type="Proteomes" id="UP000703674">
    <property type="component" value="Unassembled WGS sequence"/>
</dbReference>
<protein>
    <submittedName>
        <fullName evidence="6">Methyltransferase domain-containing protein</fullName>
    </submittedName>
</protein>
<dbReference type="EMBL" id="JAAVJR010000420">
    <property type="protein sequence ID" value="NJW54708.1"/>
    <property type="molecule type" value="Genomic_DNA"/>
</dbReference>
<name>A0ABX1D2M6_9FLAO</name>
<evidence type="ECO:0000313" key="6">
    <source>
        <dbReference type="EMBL" id="NJW54708.1"/>
    </source>
</evidence>
<dbReference type="Gene3D" id="3.40.50.150">
    <property type="entry name" value="Vaccinia Virus protein VP39"/>
    <property type="match status" value="1"/>
</dbReference>
<dbReference type="PROSITE" id="PS51006">
    <property type="entry name" value="PABS_2"/>
    <property type="match status" value="1"/>
</dbReference>